<accession>A0A9P5Q0X0</accession>
<organism evidence="2 3">
    <name type="scientific">Rhodocollybia butyracea</name>
    <dbReference type="NCBI Taxonomy" id="206335"/>
    <lineage>
        <taxon>Eukaryota</taxon>
        <taxon>Fungi</taxon>
        <taxon>Dikarya</taxon>
        <taxon>Basidiomycota</taxon>
        <taxon>Agaricomycotina</taxon>
        <taxon>Agaricomycetes</taxon>
        <taxon>Agaricomycetidae</taxon>
        <taxon>Agaricales</taxon>
        <taxon>Marasmiineae</taxon>
        <taxon>Omphalotaceae</taxon>
        <taxon>Rhodocollybia</taxon>
    </lineage>
</organism>
<dbReference type="Proteomes" id="UP000772434">
    <property type="component" value="Unassembled WGS sequence"/>
</dbReference>
<evidence type="ECO:0000313" key="2">
    <source>
        <dbReference type="EMBL" id="KAF9071590.1"/>
    </source>
</evidence>
<dbReference type="EMBL" id="JADNRY010000031">
    <property type="protein sequence ID" value="KAF9071590.1"/>
    <property type="molecule type" value="Genomic_DNA"/>
</dbReference>
<feature type="compositionally biased region" description="Pro residues" evidence="1">
    <location>
        <begin position="76"/>
        <end position="90"/>
    </location>
</feature>
<evidence type="ECO:0000313" key="3">
    <source>
        <dbReference type="Proteomes" id="UP000772434"/>
    </source>
</evidence>
<protein>
    <submittedName>
        <fullName evidence="2">Uncharacterized protein</fullName>
    </submittedName>
</protein>
<evidence type="ECO:0000256" key="1">
    <source>
        <dbReference type="SAM" id="MobiDB-lite"/>
    </source>
</evidence>
<name>A0A9P5Q0X0_9AGAR</name>
<sequence length="113" mass="12779">MHVSLATFQWNKIRNRLEKQYLYGGTYVGVSLGDPATQEEFTALKVPPGSDNTLGKRQEWNELLHMFNYFFMKGNPGPPSPSSPPPPPLPSSGWNILDELEGPFPFDEFLHDD</sequence>
<feature type="region of interest" description="Disordered" evidence="1">
    <location>
        <begin position="75"/>
        <end position="94"/>
    </location>
</feature>
<reference evidence="2" key="1">
    <citation type="submission" date="2020-11" db="EMBL/GenBank/DDBJ databases">
        <authorList>
            <consortium name="DOE Joint Genome Institute"/>
            <person name="Ahrendt S."/>
            <person name="Riley R."/>
            <person name="Andreopoulos W."/>
            <person name="Labutti K."/>
            <person name="Pangilinan J."/>
            <person name="Ruiz-Duenas F.J."/>
            <person name="Barrasa J.M."/>
            <person name="Sanchez-Garcia M."/>
            <person name="Camarero S."/>
            <person name="Miyauchi S."/>
            <person name="Serrano A."/>
            <person name="Linde D."/>
            <person name="Babiker R."/>
            <person name="Drula E."/>
            <person name="Ayuso-Fernandez I."/>
            <person name="Pacheco R."/>
            <person name="Padilla G."/>
            <person name="Ferreira P."/>
            <person name="Barriuso J."/>
            <person name="Kellner H."/>
            <person name="Castanera R."/>
            <person name="Alfaro M."/>
            <person name="Ramirez L."/>
            <person name="Pisabarro A.G."/>
            <person name="Kuo A."/>
            <person name="Tritt A."/>
            <person name="Lipzen A."/>
            <person name="He G."/>
            <person name="Yan M."/>
            <person name="Ng V."/>
            <person name="Cullen D."/>
            <person name="Martin F."/>
            <person name="Rosso M.-N."/>
            <person name="Henrissat B."/>
            <person name="Hibbett D."/>
            <person name="Martinez A.T."/>
            <person name="Grigoriev I.V."/>
        </authorList>
    </citation>
    <scope>NUCLEOTIDE SEQUENCE</scope>
    <source>
        <strain evidence="2">AH 40177</strain>
    </source>
</reference>
<gene>
    <name evidence="2" type="ORF">BDP27DRAFT_1361744</name>
</gene>
<proteinExistence type="predicted"/>
<dbReference type="AlphaFoldDB" id="A0A9P5Q0X0"/>
<keyword evidence="3" id="KW-1185">Reference proteome</keyword>
<comment type="caution">
    <text evidence="2">The sequence shown here is derived from an EMBL/GenBank/DDBJ whole genome shotgun (WGS) entry which is preliminary data.</text>
</comment>